<protein>
    <submittedName>
        <fullName evidence="1">Uncharacterized protein</fullName>
    </submittedName>
</protein>
<comment type="caution">
    <text evidence="1">The sequence shown here is derived from an EMBL/GenBank/DDBJ whole genome shotgun (WGS) entry which is preliminary data.</text>
</comment>
<dbReference type="VEuPathDB" id="VectorBase:SSCA006196"/>
<dbReference type="EMBL" id="JXLN01012288">
    <property type="protein sequence ID" value="KPM08287.1"/>
    <property type="molecule type" value="Genomic_DNA"/>
</dbReference>
<dbReference type="Proteomes" id="UP000616769">
    <property type="component" value="Unassembled WGS sequence"/>
</dbReference>
<sequence>MKLFYKLNWKRIQMRKRVSISSLNGILKQSIRFCLANKIVFSNILQKYSIDWIVSSLPGIGYVINRGSEFVSTIPTVGIIILADSLMAG</sequence>
<reference evidence="1 2" key="1">
    <citation type="journal article" date="2015" name="Parasit. Vectors">
        <title>Draft genome of the scabies mite.</title>
        <authorList>
            <person name="Rider S.D.Jr."/>
            <person name="Morgan M.S."/>
            <person name="Arlian L.G."/>
        </authorList>
    </citation>
    <scope>NUCLEOTIDE SEQUENCE [LARGE SCALE GENOMIC DNA]</scope>
    <source>
        <strain evidence="1">Arlian Lab</strain>
    </source>
</reference>
<proteinExistence type="predicted"/>
<accession>A0A132ABJ3</accession>
<evidence type="ECO:0000313" key="2">
    <source>
        <dbReference type="Proteomes" id="UP000616769"/>
    </source>
</evidence>
<dbReference type="AlphaFoldDB" id="A0A132ABJ3"/>
<organism evidence="1 2">
    <name type="scientific">Sarcoptes scabiei</name>
    <name type="common">Itch mite</name>
    <name type="synonym">Acarus scabiei</name>
    <dbReference type="NCBI Taxonomy" id="52283"/>
    <lineage>
        <taxon>Eukaryota</taxon>
        <taxon>Metazoa</taxon>
        <taxon>Ecdysozoa</taxon>
        <taxon>Arthropoda</taxon>
        <taxon>Chelicerata</taxon>
        <taxon>Arachnida</taxon>
        <taxon>Acari</taxon>
        <taxon>Acariformes</taxon>
        <taxon>Sarcoptiformes</taxon>
        <taxon>Astigmata</taxon>
        <taxon>Psoroptidia</taxon>
        <taxon>Sarcoptoidea</taxon>
        <taxon>Sarcoptidae</taxon>
        <taxon>Sarcoptinae</taxon>
        <taxon>Sarcoptes</taxon>
    </lineage>
</organism>
<evidence type="ECO:0000313" key="1">
    <source>
        <dbReference type="EMBL" id="KPM08287.1"/>
    </source>
</evidence>
<name>A0A132ABJ3_SARSC</name>
<gene>
    <name evidence="1" type="ORF">QR98_0068030</name>
</gene>